<dbReference type="GO" id="GO:0016279">
    <property type="term" value="F:protein-lysine N-methyltransferase activity"/>
    <property type="evidence" value="ECO:0007669"/>
    <property type="project" value="TreeGrafter"/>
</dbReference>
<dbReference type="EMBL" id="ASAD01000008">
    <property type="protein sequence ID" value="EON92949.1"/>
    <property type="molecule type" value="Genomic_DNA"/>
</dbReference>
<sequence length="221" mass="23756">MNEDVLNHHLQKTLSRGRVAVTRPAGCPQIALYLFDPSVLDGPLSHDEAQAVVAEPAYWSFCWASGQVLAAWILANPHRVAGKRVLDFGSGSGVVAIAAAMAGAAEAIACDFDPAALDAATANARLNNVAVTLCGDWHAKPEGIDMVTAADVLYDPENKPLLQAFHAAAPQVLLADSRVKNLGDERYQRQTVIEGRTWPDLNEFEEFNQVRIYLVDGLPGA</sequence>
<dbReference type="PATRIC" id="fig|1318628.3.peg.1165"/>
<dbReference type="RefSeq" id="WP_012137162.1">
    <property type="nucleotide sequence ID" value="NZ_KE007306.1"/>
</dbReference>
<organism evidence="3 4">
    <name type="scientific">Marinobacter lipolyticus SM19</name>
    <dbReference type="NCBI Taxonomy" id="1318628"/>
    <lineage>
        <taxon>Bacteria</taxon>
        <taxon>Pseudomonadati</taxon>
        <taxon>Pseudomonadota</taxon>
        <taxon>Gammaproteobacteria</taxon>
        <taxon>Pseudomonadales</taxon>
        <taxon>Marinobacteraceae</taxon>
        <taxon>Marinobacter</taxon>
    </lineage>
</organism>
<keyword evidence="4" id="KW-1185">Reference proteome</keyword>
<dbReference type="Gene3D" id="3.40.50.150">
    <property type="entry name" value="Vaccinia Virus protein VP39"/>
    <property type="match status" value="1"/>
</dbReference>
<dbReference type="OrthoDB" id="9794615at2"/>
<evidence type="ECO:0000313" key="4">
    <source>
        <dbReference type="Proteomes" id="UP000016540"/>
    </source>
</evidence>
<name>R8B340_9GAMM</name>
<dbReference type="eggNOG" id="COG3897">
    <property type="taxonomic scope" value="Bacteria"/>
</dbReference>
<protein>
    <submittedName>
        <fullName evidence="3">Methyltransferase type 11 domain-containing protein</fullName>
    </submittedName>
</protein>
<dbReference type="AlphaFoldDB" id="R8B340"/>
<dbReference type="InterPro" id="IPR050078">
    <property type="entry name" value="Ribosomal_L11_MeTrfase_PrmA"/>
</dbReference>
<reference evidence="3 4" key="1">
    <citation type="journal article" date="2013" name="Genome Announc.">
        <title>Draft Genome Sequence of the Moderately Halophilic Bacterium Marinobacter lipolyticus Strain SM19.</title>
        <authorList>
            <person name="Papke R.T."/>
            <person name="de la Haba R.R."/>
            <person name="Infante-Dominguez C."/>
            <person name="Perez D."/>
            <person name="Sanchez-Porro C."/>
            <person name="Lapierre P."/>
            <person name="Ventosa A."/>
        </authorList>
    </citation>
    <scope>NUCLEOTIDE SEQUENCE [LARGE SCALE GENOMIC DNA]</scope>
    <source>
        <strain evidence="3 4">SM19</strain>
    </source>
</reference>
<dbReference type="HOGENOM" id="CLU_074455_0_0_6"/>
<gene>
    <name evidence="3" type="ORF">MARLIPOL_05819</name>
</gene>
<dbReference type="PANTHER" id="PTHR43648:SF1">
    <property type="entry name" value="ELECTRON TRANSFER FLAVOPROTEIN BETA SUBUNIT LYSINE METHYLTRANSFERASE"/>
    <property type="match status" value="1"/>
</dbReference>
<dbReference type="GO" id="GO:0032259">
    <property type="term" value="P:methylation"/>
    <property type="evidence" value="ECO:0007669"/>
    <property type="project" value="UniProtKB-KW"/>
</dbReference>
<keyword evidence="2 3" id="KW-0808">Transferase</keyword>
<evidence type="ECO:0000256" key="1">
    <source>
        <dbReference type="ARBA" id="ARBA00022603"/>
    </source>
</evidence>
<dbReference type="PANTHER" id="PTHR43648">
    <property type="entry name" value="ELECTRON TRANSFER FLAVOPROTEIN BETA SUBUNIT LYSINE METHYLTRANSFERASE"/>
    <property type="match status" value="1"/>
</dbReference>
<dbReference type="InterPro" id="IPR029063">
    <property type="entry name" value="SAM-dependent_MTases_sf"/>
</dbReference>
<dbReference type="Proteomes" id="UP000016540">
    <property type="component" value="Unassembled WGS sequence"/>
</dbReference>
<keyword evidence="1 3" id="KW-0489">Methyltransferase</keyword>
<comment type="caution">
    <text evidence="3">The sequence shown here is derived from an EMBL/GenBank/DDBJ whole genome shotgun (WGS) entry which is preliminary data.</text>
</comment>
<evidence type="ECO:0000256" key="2">
    <source>
        <dbReference type="ARBA" id="ARBA00022679"/>
    </source>
</evidence>
<dbReference type="SUPFAM" id="SSF53335">
    <property type="entry name" value="S-adenosyl-L-methionine-dependent methyltransferases"/>
    <property type="match status" value="1"/>
</dbReference>
<dbReference type="Pfam" id="PF06325">
    <property type="entry name" value="PrmA"/>
    <property type="match status" value="1"/>
</dbReference>
<accession>R8B340</accession>
<proteinExistence type="predicted"/>
<evidence type="ECO:0000313" key="3">
    <source>
        <dbReference type="EMBL" id="EON92949.1"/>
    </source>
</evidence>
<dbReference type="STRING" id="1318628.MARLIPOL_05819"/>